<dbReference type="EMBL" id="MNCJ02000320">
    <property type="protein sequence ID" value="KAF5806171.1"/>
    <property type="molecule type" value="Genomic_DNA"/>
</dbReference>
<sequence>MDRKDEEFVIDLESGTEDGSFEKKDFRKLCDQFMSIDDNFVKLSIVDRPTVNNGYSEDVLKVVVDSQVAGEKTEDFTVKKVGKEKRKKASSAKKPPKPPRPPRGFSLDAADQKLIKELAELAMIKRARITRMKALKQKKALKASSSSSSISGSLFAMLFTVIFILMIFMQGTSYKSPAATSPQTAQTNENGLVFIQEQLNPSASDSILPHSKSSNLFEKVTGSGSAGRKLL</sequence>
<evidence type="ECO:0000313" key="4">
    <source>
        <dbReference type="EMBL" id="OTG12525.1"/>
    </source>
</evidence>
<keyword evidence="2" id="KW-1133">Transmembrane helix</keyword>
<gene>
    <name evidence="4" type="ORF">HannXRQ_Chr10g0310571</name>
    <name evidence="3" type="ORF">HanXRQr2_Chr05g0218201</name>
</gene>
<keyword evidence="5" id="KW-1185">Reference proteome</keyword>
<protein>
    <recommendedName>
        <fullName evidence="6">Transmembrane protein</fullName>
    </recommendedName>
</protein>
<evidence type="ECO:0008006" key="6">
    <source>
        <dbReference type="Google" id="ProtNLM"/>
    </source>
</evidence>
<reference evidence="3" key="3">
    <citation type="submission" date="2020-06" db="EMBL/GenBank/DDBJ databases">
        <title>Helianthus annuus Genome sequencing and assembly Release 2.</title>
        <authorList>
            <person name="Gouzy J."/>
            <person name="Langlade N."/>
            <person name="Munos S."/>
        </authorList>
    </citation>
    <scope>NUCLEOTIDE SEQUENCE</scope>
    <source>
        <tissue evidence="3">Leaves</tissue>
    </source>
</reference>
<dbReference type="AlphaFoldDB" id="A0A251TN28"/>
<dbReference type="Proteomes" id="UP000215914">
    <property type="component" value="Chromosome 10"/>
</dbReference>
<dbReference type="InParanoid" id="A0A251TN28"/>
<evidence type="ECO:0000256" key="2">
    <source>
        <dbReference type="SAM" id="Phobius"/>
    </source>
</evidence>
<reference evidence="3 5" key="1">
    <citation type="journal article" date="2017" name="Nature">
        <title>The sunflower genome provides insights into oil metabolism, flowering and Asterid evolution.</title>
        <authorList>
            <person name="Badouin H."/>
            <person name="Gouzy J."/>
            <person name="Grassa C.J."/>
            <person name="Murat F."/>
            <person name="Staton S.E."/>
            <person name="Cottret L."/>
            <person name="Lelandais-Briere C."/>
            <person name="Owens G.L."/>
            <person name="Carrere S."/>
            <person name="Mayjonade B."/>
            <person name="Legrand L."/>
            <person name="Gill N."/>
            <person name="Kane N.C."/>
            <person name="Bowers J.E."/>
            <person name="Hubner S."/>
            <person name="Bellec A."/>
            <person name="Berard A."/>
            <person name="Berges H."/>
            <person name="Blanchet N."/>
            <person name="Boniface M.C."/>
            <person name="Brunel D."/>
            <person name="Catrice O."/>
            <person name="Chaidir N."/>
            <person name="Claudel C."/>
            <person name="Donnadieu C."/>
            <person name="Faraut T."/>
            <person name="Fievet G."/>
            <person name="Helmstetter N."/>
            <person name="King M."/>
            <person name="Knapp S.J."/>
            <person name="Lai Z."/>
            <person name="Le Paslier M.C."/>
            <person name="Lippi Y."/>
            <person name="Lorenzon L."/>
            <person name="Mandel J.R."/>
            <person name="Marage G."/>
            <person name="Marchand G."/>
            <person name="Marquand E."/>
            <person name="Bret-Mestries E."/>
            <person name="Morien E."/>
            <person name="Nambeesan S."/>
            <person name="Nguyen T."/>
            <person name="Pegot-Espagnet P."/>
            <person name="Pouilly N."/>
            <person name="Raftis F."/>
            <person name="Sallet E."/>
            <person name="Schiex T."/>
            <person name="Thomas J."/>
            <person name="Vandecasteele C."/>
            <person name="Vares D."/>
            <person name="Vear F."/>
            <person name="Vautrin S."/>
            <person name="Crespi M."/>
            <person name="Mangin B."/>
            <person name="Burke J.M."/>
            <person name="Salse J."/>
            <person name="Munos S."/>
            <person name="Vincourt P."/>
            <person name="Rieseberg L.H."/>
            <person name="Langlade N.B."/>
        </authorList>
    </citation>
    <scope>NUCLEOTIDE SEQUENCE [LARGE SCALE GENOMIC DNA]</scope>
    <source>
        <strain evidence="5">cv. SF193</strain>
        <tissue evidence="3">Leaves</tissue>
    </source>
</reference>
<dbReference type="Gramene" id="mRNA:HanXRQr2_Chr05g0218201">
    <property type="protein sequence ID" value="mRNA:HanXRQr2_Chr05g0218201"/>
    <property type="gene ID" value="HanXRQr2_Chr05g0218201"/>
</dbReference>
<keyword evidence="2" id="KW-0812">Transmembrane</keyword>
<dbReference type="OrthoDB" id="909678at2759"/>
<evidence type="ECO:0000313" key="3">
    <source>
        <dbReference type="EMBL" id="KAF5806171.1"/>
    </source>
</evidence>
<keyword evidence="2" id="KW-0472">Membrane</keyword>
<dbReference type="OMA" id="LSEIAMW"/>
<dbReference type="EMBL" id="CM007899">
    <property type="protein sequence ID" value="OTG12525.1"/>
    <property type="molecule type" value="Genomic_DNA"/>
</dbReference>
<dbReference type="PANTHER" id="PTHR34188">
    <property type="entry name" value="OS01G0299500 PROTEIN"/>
    <property type="match status" value="1"/>
</dbReference>
<accession>A0A251TN28</accession>
<dbReference type="PANTHER" id="PTHR34188:SF23">
    <property type="entry name" value="TRANSMEMBRANE PROTEIN"/>
    <property type="match status" value="1"/>
</dbReference>
<organism evidence="4 5">
    <name type="scientific">Helianthus annuus</name>
    <name type="common">Common sunflower</name>
    <dbReference type="NCBI Taxonomy" id="4232"/>
    <lineage>
        <taxon>Eukaryota</taxon>
        <taxon>Viridiplantae</taxon>
        <taxon>Streptophyta</taxon>
        <taxon>Embryophyta</taxon>
        <taxon>Tracheophyta</taxon>
        <taxon>Spermatophyta</taxon>
        <taxon>Magnoliopsida</taxon>
        <taxon>eudicotyledons</taxon>
        <taxon>Gunneridae</taxon>
        <taxon>Pentapetalae</taxon>
        <taxon>asterids</taxon>
        <taxon>campanulids</taxon>
        <taxon>Asterales</taxon>
        <taxon>Asteraceae</taxon>
        <taxon>Asteroideae</taxon>
        <taxon>Heliantheae alliance</taxon>
        <taxon>Heliantheae</taxon>
        <taxon>Helianthus</taxon>
    </lineage>
</organism>
<proteinExistence type="predicted"/>
<reference evidence="4" key="2">
    <citation type="submission" date="2017-02" db="EMBL/GenBank/DDBJ databases">
        <title>Sunflower complete genome.</title>
        <authorList>
            <person name="Langlade N."/>
            <person name="Munos S."/>
        </authorList>
    </citation>
    <scope>NUCLEOTIDE SEQUENCE [LARGE SCALE GENOMIC DNA]</scope>
    <source>
        <tissue evidence="4">Leaves</tissue>
    </source>
</reference>
<feature type="region of interest" description="Disordered" evidence="1">
    <location>
        <begin position="79"/>
        <end position="107"/>
    </location>
</feature>
<feature type="transmembrane region" description="Helical" evidence="2">
    <location>
        <begin position="150"/>
        <end position="168"/>
    </location>
</feature>
<feature type="compositionally biased region" description="Basic residues" evidence="1">
    <location>
        <begin position="80"/>
        <end position="97"/>
    </location>
</feature>
<evidence type="ECO:0000313" key="5">
    <source>
        <dbReference type="Proteomes" id="UP000215914"/>
    </source>
</evidence>
<evidence type="ECO:0000256" key="1">
    <source>
        <dbReference type="SAM" id="MobiDB-lite"/>
    </source>
</evidence>
<name>A0A251TN28_HELAN</name>